<dbReference type="Proteomes" id="UP001595191">
    <property type="component" value="Unassembled WGS sequence"/>
</dbReference>
<name>A0ACC7LPJ6_9FLAO</name>
<evidence type="ECO:0000313" key="1">
    <source>
        <dbReference type="EMBL" id="MFH6604960.1"/>
    </source>
</evidence>
<proteinExistence type="predicted"/>
<dbReference type="EMBL" id="JBHFPV010000006">
    <property type="protein sequence ID" value="MFH6604960.1"/>
    <property type="molecule type" value="Genomic_DNA"/>
</dbReference>
<accession>A0ACC7LPJ6</accession>
<evidence type="ECO:0000313" key="2">
    <source>
        <dbReference type="Proteomes" id="UP001595191"/>
    </source>
</evidence>
<gene>
    <name evidence="1" type="ORF">ACEZ3G_15850</name>
</gene>
<reference evidence="1" key="1">
    <citation type="submission" date="2024-09" db="EMBL/GenBank/DDBJ databases">
        <authorList>
            <person name="Liu J."/>
        </authorList>
    </citation>
    <scope>NUCLEOTIDE SEQUENCE</scope>
    <source>
        <strain evidence="1">NBU2967</strain>
    </source>
</reference>
<organism evidence="1 2">
    <name type="scientific">Meishania litoralis</name>
    <dbReference type="NCBI Taxonomy" id="3434685"/>
    <lineage>
        <taxon>Bacteria</taxon>
        <taxon>Pseudomonadati</taxon>
        <taxon>Bacteroidota</taxon>
        <taxon>Flavobacteriia</taxon>
        <taxon>Flavobacteriales</taxon>
        <taxon>Flavobacteriaceae</taxon>
        <taxon>Meishania</taxon>
    </lineage>
</organism>
<comment type="caution">
    <text evidence="1">The sequence shown here is derived from an EMBL/GenBank/DDBJ whole genome shotgun (WGS) entry which is preliminary data.</text>
</comment>
<keyword evidence="2" id="KW-1185">Reference proteome</keyword>
<protein>
    <submittedName>
        <fullName evidence="1">O-antigen ligase family protein</fullName>
    </submittedName>
</protein>
<sequence length="406" mass="46342">MISLFKYFKDIGLPIIAFMLFFLIDPFKMGHLGGYGVTLLVLSKKELISSQIDADVVVLFFFSIVYAIFYTFTPDFSVQGTLFYVFFPTAFFLLGKYVVIKTRRVKDLYLFFFVVGFLFSLTALLSVGLNLIEGGFKQFERTIPLFWNGHLVSATLMGSFFTFNMCIPALLIVQQGKLNLIQKLVAMAIFVASLLCTFRLGSRTQSVIAVFLTVIALIYIIPRQSRDKNLRLIIMLGVVAIMVYLYVPLNLDADYLSVLGNRLDDSKNTASAGGRTERWTKSLYNLFRKPLGWSFEEFGYSHNLWLDVAQVTGLIPFFAVLFFTYKNIKKTIRAVLKRGGDLSFRTMILAFTISANLLFFVEPVMQGTFYMFVVYCFFQGAISKYYFFIEDLPVTGKEKIQSTSNR</sequence>
<keyword evidence="1" id="KW-0436">Ligase</keyword>